<dbReference type="EMBL" id="CAEFZW010000008">
    <property type="protein sequence ID" value="CAB4256007.1"/>
    <property type="molecule type" value="Genomic_DNA"/>
</dbReference>
<dbReference type="GeneID" id="64859074"/>
<name>A0A8H2ZIY8_9SACH</name>
<gene>
    <name evidence="1" type="ORF">KABA2_08S01122</name>
</gene>
<sequence>MWMARAVRFHYCAACCSGGRWTYSVFRISYLPGGTPHIKSERETARGRHPTYTIHYIHTLYTHTQSVRQQYTTVQPAMETPVKQLTLAHHNRHYSHLLRDILHIYGNVTPRTVKKIATANLSDIDSDSIVISFTVPDIALPIDKVILYPADCLVGSDNEKFTRLLLQTVHRTGKSLVKLNTCLPPGTLPDFLVLLLVPLPVVCYFFDQLLLYIPLFGEALYNNPNYLRCIIALELLCHLCESLVFLRPLMYKYSVPFDLQIEWYMWGLLEGYGPVRRINQHIGSNSK</sequence>
<dbReference type="RefSeq" id="XP_041407851.1">
    <property type="nucleotide sequence ID" value="XM_041551917.1"/>
</dbReference>
<evidence type="ECO:0000313" key="1">
    <source>
        <dbReference type="EMBL" id="CAB4256007.1"/>
    </source>
</evidence>
<proteinExistence type="predicted"/>
<dbReference type="Proteomes" id="UP000644660">
    <property type="component" value="Unassembled WGS sequence"/>
</dbReference>
<accession>A0A8H2ZIY8</accession>
<evidence type="ECO:0008006" key="3">
    <source>
        <dbReference type="Google" id="ProtNLM"/>
    </source>
</evidence>
<dbReference type="AlphaFoldDB" id="A0A8H2ZIY8"/>
<evidence type="ECO:0000313" key="2">
    <source>
        <dbReference type="Proteomes" id="UP000644660"/>
    </source>
</evidence>
<protein>
    <recommendedName>
        <fullName evidence="3">DUF2470 domain-containing protein</fullName>
    </recommendedName>
</protein>
<dbReference type="PANTHER" id="PTHR37783:SF1">
    <property type="entry name" value="MEMBRANE PROTEIN, PUTATIVE (AFU_ORTHOLOGUE AFUA_1G04315)-RELATED"/>
    <property type="match status" value="1"/>
</dbReference>
<organism evidence="1 2">
    <name type="scientific">Maudiozyma barnettii</name>
    <dbReference type="NCBI Taxonomy" id="61262"/>
    <lineage>
        <taxon>Eukaryota</taxon>
        <taxon>Fungi</taxon>
        <taxon>Dikarya</taxon>
        <taxon>Ascomycota</taxon>
        <taxon>Saccharomycotina</taxon>
        <taxon>Saccharomycetes</taxon>
        <taxon>Saccharomycetales</taxon>
        <taxon>Saccharomycetaceae</taxon>
        <taxon>Maudiozyma</taxon>
    </lineage>
</organism>
<reference evidence="1 2" key="1">
    <citation type="submission" date="2020-05" db="EMBL/GenBank/DDBJ databases">
        <authorList>
            <person name="Casaregola S."/>
            <person name="Devillers H."/>
            <person name="Grondin C."/>
        </authorList>
    </citation>
    <scope>NUCLEOTIDE SEQUENCE [LARGE SCALE GENOMIC DNA]</scope>
    <source>
        <strain evidence="1 2">CLIB 1767</strain>
    </source>
</reference>
<keyword evidence="2" id="KW-1185">Reference proteome</keyword>
<dbReference type="PANTHER" id="PTHR37783">
    <property type="entry name" value="MEMBRANE PROTEIN, PUTATIVE (AFU_ORTHOLOGUE AFUA_1G04315)-RELATED"/>
    <property type="match status" value="1"/>
</dbReference>
<comment type="caution">
    <text evidence="1">The sequence shown here is derived from an EMBL/GenBank/DDBJ whole genome shotgun (WGS) entry which is preliminary data.</text>
</comment>
<dbReference type="OrthoDB" id="5553410at2759"/>